<dbReference type="InterPro" id="IPR002557">
    <property type="entry name" value="Chitin-bd_dom"/>
</dbReference>
<evidence type="ECO:0000313" key="4">
    <source>
        <dbReference type="Proteomes" id="UP000762676"/>
    </source>
</evidence>
<dbReference type="Proteomes" id="UP000762676">
    <property type="component" value="Unassembled WGS sequence"/>
</dbReference>
<proteinExistence type="predicted"/>
<organism evidence="3 4">
    <name type="scientific">Elysia marginata</name>
    <dbReference type="NCBI Taxonomy" id="1093978"/>
    <lineage>
        <taxon>Eukaryota</taxon>
        <taxon>Metazoa</taxon>
        <taxon>Spiralia</taxon>
        <taxon>Lophotrochozoa</taxon>
        <taxon>Mollusca</taxon>
        <taxon>Gastropoda</taxon>
        <taxon>Heterobranchia</taxon>
        <taxon>Euthyneura</taxon>
        <taxon>Panpulmonata</taxon>
        <taxon>Sacoglossa</taxon>
        <taxon>Placobranchoidea</taxon>
        <taxon>Plakobranchidae</taxon>
        <taxon>Elysia</taxon>
    </lineage>
</organism>
<reference evidence="3 4" key="1">
    <citation type="journal article" date="2021" name="Elife">
        <title>Chloroplast acquisition without the gene transfer in kleptoplastic sea slugs, Plakobranchus ocellatus.</title>
        <authorList>
            <person name="Maeda T."/>
            <person name="Takahashi S."/>
            <person name="Yoshida T."/>
            <person name="Shimamura S."/>
            <person name="Takaki Y."/>
            <person name="Nagai Y."/>
            <person name="Toyoda A."/>
            <person name="Suzuki Y."/>
            <person name="Arimoto A."/>
            <person name="Ishii H."/>
            <person name="Satoh N."/>
            <person name="Nishiyama T."/>
            <person name="Hasebe M."/>
            <person name="Maruyama T."/>
            <person name="Minagawa J."/>
            <person name="Obokata J."/>
            <person name="Shigenobu S."/>
        </authorList>
    </citation>
    <scope>NUCLEOTIDE SEQUENCE [LARGE SCALE GENOMIC DNA]</scope>
</reference>
<dbReference type="EMBL" id="BMAT01003396">
    <property type="protein sequence ID" value="GFS24626.1"/>
    <property type="molecule type" value="Genomic_DNA"/>
</dbReference>
<sequence length="3022" mass="316740">MYFKLNDEAMTKMPVLAAENQSNIYENQKKYVSCRENHYKSGHVIICDDSDGLVMGAMCASMKKDAIHPVMAINYCSYIKDWTPWTTSKQAFVTRLKELEWPYYFRPAPTGRYGSSPGAGLGYGSFSPLQPNAGLCLERARQAFAQVPPYYQRLLLHFTSGRSSNPLLAMQHSQAAMYEGTEIFAISIESYGISEELRMSVSGFPYLMRIPSISALSRRHLDKIIQNVCRVERKPVLDSTPELRTGSSTQTNANNADGAENRDSVIGLGGGTNGARDSGAETDGVVTGTENVGGVGSNDGFGETGTGPRGAVTGNGEVGGIGTNNGDLGGGIILGTGGAGSDSGGVGGVGANSGGVGGVGAGTNSGGLRGTGNGNTNSGTGGGNSENGRVGGTGGIGTSSGGIEAPSSGSGTGGRGRRFRNRGPRGRGPGIGGSNGGVDNGGSSGIGTGSGGEGGTGGILGGNGGLGGGTGGVGSGTGGIGSGTGSGGLGGVLGGPGNGGLGGVGGGLGGLGSGGIGGGGLGGGSGNGGSGGIGIGLGGVGGGTGNGGIGGVGTGNNAGGSGGTGGGGANNGNNNNNNNGGNSLFPGGSQSLCVPVGFISNPFLRQLYLAGRRPCPIVTMRPLPSIPEQGCVDLSSVDNSFVRDAILLINYPRPACADATPPAAVATTIASPTTGTNNQQCVDLSGVPQELHDIVLILNAPLEACTNSTNTSIPTPVTTNMTFTEISTTSAQITTAASSPACIDLSMFSPQEKPGALILLSLYQIQPCSLTTNSSAGSGDSSSSDCVDVSRFSEDQKEIIVSIIKPALPCNGTLGPTIVSPVITNSTVFCVNVSSVNSTEKDIAVEFIVSRGLLTCGDFLDTTVPTKESCADISNYTTPESRAKAIEFYNLHNISVCPDNITFAITTESSVTTSPTCLDISIFPVYEQLGAVLFLSLYGIQACPLTNSSSEGDTNDPSACVDVSWLTAEQKAIVTDIIQPALPCNETSGPTIASPTTWNTTVVCAYISNVNNTDRDIAISFIISRGLSLCNSSPPCLDVSIFPIDKQPGAVLFLSLYEIQACPLTNSSSDSDGANSSCVDVSWLTAEQKAVVTDIIQPALPCNETSGPTIASPTTWNTTLYCAYISNANNTDRDIALTFILSRGISPCQTSPPCLDVSIFPVHEQLGAVLFLSLYGIQACPLTNSSSEGDTTDSSACVDVSWLTAEQKAIVTDIIQPALPCNETSGPTIASPTTWNTTVVCAYISNANNTDRDIAISFITSRGLSLCNSSPPCLDISIFPIDEQPGAVLFFSEGDTTDSSCVDVSWLTAEQKAVVTDIIQPATPCNETFEPTIASPTSWNTTVYCAYISNANDTNRDKAISFITSRGLSPCNSSPPCFDVGIFPVHEQPGAVLFLSLYGINACPLTNSSHSANGTSSVGCIGTSGFTEEQKLVITEVIKPLLRCFDSLEATVASDLVQNSTVACVNISAINDSKKEVAVDFMVAHGFSPCDLTYYPMPATTKSICVDISIYTTPEDRAKAIEFFELYNIAICPENTPTSAVSTEPAVTTPSPCIDVGIFPVHEQPGAVVFLSLYGIQACPLINSSSTINGNNSMKCIDILGFTEEQKALITEVIKPSLPCSISLEATAASPFIQNITLLCVNVSAVNESKKEITVEFMTSHGFSPCEGISNPIPATTESSCVDITIYATPEDRAKAKEFFELYNISICPENTPTGAVSTELPHTTPPPCIDVSIFPVHEQPGAVIFLSLYGIEACPLSNLSYGANRTNSMGCIETSSFTLEQKAVIVMVIDSSLLCNDRLPSTTRSLINSNFTAPCVNTSSLNVTEKEVAVIFMISHGILPCDEMISTTPASTNTFCVDISVYTTQEDRANAIRFFELYNIAICPDSTGTSAATTVSSVISPSLTTSLPCIDVSGFPVHEQSGAIVFLSLYGIKACPLTNSSSGAERTNSGGCIDVSGFTVEQKAVIIEIIKPSLPCNETVEITLANNLSENTPEPCVNFTSLNMTEKDAIIEFMVSRGVRPCNYLLSINTTLESDQESCIDISIYTNSEDRAKAVQFFELYNVTICPEEMTTIHPMTASLPCIDVTIFPVIEQPGAIVLLSMYGIRVCPLKNLSSEPTAANSLACVDVSMFSEEQRTIIFAISNPLLLCNGTLNSPVVNSTTNTVTQLCVNMSFTEDFQKPMVNTFMVSHGFTACDEYSGSFIKLSLAASQTACVDISVYTNAEERVKAIAFLELYNIPICSEITNAVTDPLPCIDVSMFPVNEQPGAVVFLSIYGIQACPLTNSSSISYGDCVDISRFTEEQKVIVIEIIKPSVPCSETSESTTVGPYIDATERPCMNISSVDSISQHIAGGFMLSRGLLLCEGSLNITKNGCVDISFYNNSQDRIEALELFELFNITTCLEHTTQSTTNQRFLAATPALCVDVSIFPLEEQPGAVVFLSLYGIQACNLTSVSAADEGTISSDCYDVSGYTVEQKLIIAEIIKPRLPCDEPADLLDTASNLLTRNETEKAFCINMTTLDDPQKQAVTIFMKAHGLPSCETLGLSTLSPISSIASKTTCTDISGYIDPTERARAIAFLTFYNMTICPEVFSSSTIRPQHSTPNVNANLSGENAETTSGCVNVSQYTDPVEKAKSIEFLNHYNISICPESLSTTSMTPIPDSRTTQTQEGARAITTPLPNCMDLSGYSDPSEKASAAAFFQLYNYTICPDSVASVIPLTSMVTVKTTSNPQPSSSASQALGGNAFFFPPDEEPCLDVSVFPENERSNAVVFLSIYGIIACPLTNSTSSERNCIDLSGFTEARKALVVTLIKPAQPCNESTSASPTEAGTNTPDVLAGSSGEMSTTSAPCVNISNYPVQERAAAVDFFNQYGIPPCKDILTTATPTAARNCVDLSEVVPALRQFVLTLNAPLPACDADEDAENTGVAPETRIVNSKVALKASAPLDISSSISTLCLDCISSDGMCYNPDPDSCANFLRCSLEVTDTTSVSWSPSVVACPPRTFWSQDIILCVHPEESLCMRRT</sequence>
<feature type="compositionally biased region" description="Polar residues" evidence="1">
    <location>
        <begin position="245"/>
        <end position="255"/>
    </location>
</feature>
<feature type="compositionally biased region" description="Gly residues" evidence="1">
    <location>
        <begin position="362"/>
        <end position="400"/>
    </location>
</feature>
<comment type="caution">
    <text evidence="3">The sequence shown here is derived from an EMBL/GenBank/DDBJ whole genome shotgun (WGS) entry which is preliminary data.</text>
</comment>
<feature type="compositionally biased region" description="Gly residues" evidence="1">
    <location>
        <begin position="291"/>
        <end position="308"/>
    </location>
</feature>
<feature type="compositionally biased region" description="Gly residues" evidence="1">
    <location>
        <begin position="426"/>
        <end position="463"/>
    </location>
</feature>
<evidence type="ECO:0000259" key="2">
    <source>
        <dbReference type="SMART" id="SM00494"/>
    </source>
</evidence>
<dbReference type="GO" id="GO:0008061">
    <property type="term" value="F:chitin binding"/>
    <property type="evidence" value="ECO:0007669"/>
    <property type="project" value="InterPro"/>
</dbReference>
<keyword evidence="4" id="KW-1185">Reference proteome</keyword>
<dbReference type="SMART" id="SM00494">
    <property type="entry name" value="ChtBD2"/>
    <property type="match status" value="1"/>
</dbReference>
<name>A0AAV4JTD1_9GAST</name>
<feature type="compositionally biased region" description="Polar residues" evidence="1">
    <location>
        <begin position="2816"/>
        <end position="2832"/>
    </location>
</feature>
<feature type="region of interest" description="Disordered" evidence="1">
    <location>
        <begin position="2815"/>
        <end position="2842"/>
    </location>
</feature>
<accession>A0AAV4JTD1</accession>
<feature type="compositionally biased region" description="Basic residues" evidence="1">
    <location>
        <begin position="415"/>
        <end position="425"/>
    </location>
</feature>
<gene>
    <name evidence="3" type="ORF">ElyMa_001668300</name>
</gene>
<evidence type="ECO:0000313" key="3">
    <source>
        <dbReference type="EMBL" id="GFS24626.1"/>
    </source>
</evidence>
<feature type="domain" description="Chitin-binding type-2" evidence="2">
    <location>
        <begin position="2955"/>
        <end position="3020"/>
    </location>
</feature>
<dbReference type="GO" id="GO:0005576">
    <property type="term" value="C:extracellular region"/>
    <property type="evidence" value="ECO:0007669"/>
    <property type="project" value="InterPro"/>
</dbReference>
<feature type="region of interest" description="Disordered" evidence="1">
    <location>
        <begin position="362"/>
        <end position="463"/>
    </location>
</feature>
<protein>
    <recommendedName>
        <fullName evidence="2">Chitin-binding type-2 domain-containing protein</fullName>
    </recommendedName>
</protein>
<feature type="region of interest" description="Disordered" evidence="1">
    <location>
        <begin position="239"/>
        <end position="318"/>
    </location>
</feature>
<evidence type="ECO:0000256" key="1">
    <source>
        <dbReference type="SAM" id="MobiDB-lite"/>
    </source>
</evidence>